<dbReference type="OrthoDB" id="106630at2157"/>
<keyword evidence="4" id="KW-0808">Transferase</keyword>
<evidence type="ECO:0000313" key="8">
    <source>
        <dbReference type="EMBL" id="SEH16034.1"/>
    </source>
</evidence>
<dbReference type="SUPFAM" id="SSF47384">
    <property type="entry name" value="Homodimeric domain of signal transducing histidine kinase"/>
    <property type="match status" value="1"/>
</dbReference>
<dbReference type="Pfam" id="PF02518">
    <property type="entry name" value="HATPase_c"/>
    <property type="match status" value="1"/>
</dbReference>
<feature type="region of interest" description="Disordered" evidence="6">
    <location>
        <begin position="1"/>
        <end position="26"/>
    </location>
</feature>
<dbReference type="EMBL" id="FNWL01000002">
    <property type="protein sequence ID" value="SEH16034.1"/>
    <property type="molecule type" value="Genomic_DNA"/>
</dbReference>
<evidence type="ECO:0000256" key="5">
    <source>
        <dbReference type="ARBA" id="ARBA00022777"/>
    </source>
</evidence>
<dbReference type="SUPFAM" id="SSF55874">
    <property type="entry name" value="ATPase domain of HSP90 chaperone/DNA topoisomerase II/histidine kinase"/>
    <property type="match status" value="1"/>
</dbReference>
<dbReference type="Proteomes" id="UP000199112">
    <property type="component" value="Unassembled WGS sequence"/>
</dbReference>
<dbReference type="InterPro" id="IPR029016">
    <property type="entry name" value="GAF-like_dom_sf"/>
</dbReference>
<keyword evidence="3" id="KW-0597">Phosphoprotein</keyword>
<dbReference type="PANTHER" id="PTHR43304:SF1">
    <property type="entry name" value="PAC DOMAIN-CONTAINING PROTEIN"/>
    <property type="match status" value="1"/>
</dbReference>
<dbReference type="FunFam" id="3.30.565.10:FF:000006">
    <property type="entry name" value="Sensor histidine kinase WalK"/>
    <property type="match status" value="1"/>
</dbReference>
<dbReference type="RefSeq" id="WP_090507200.1">
    <property type="nucleotide sequence ID" value="NZ_FNWL01000002.1"/>
</dbReference>
<comment type="catalytic activity">
    <reaction evidence="1">
        <text>ATP + protein L-histidine = ADP + protein N-phospho-L-histidine.</text>
        <dbReference type="EC" id="2.7.13.3"/>
    </reaction>
</comment>
<proteinExistence type="predicted"/>
<evidence type="ECO:0000313" key="9">
    <source>
        <dbReference type="Proteomes" id="UP000199112"/>
    </source>
</evidence>
<feature type="compositionally biased region" description="Polar residues" evidence="6">
    <location>
        <begin position="7"/>
        <end position="23"/>
    </location>
</feature>
<dbReference type="SMART" id="SM00388">
    <property type="entry name" value="HisKA"/>
    <property type="match status" value="1"/>
</dbReference>
<dbReference type="SUPFAM" id="SSF55781">
    <property type="entry name" value="GAF domain-like"/>
    <property type="match status" value="2"/>
</dbReference>
<evidence type="ECO:0000256" key="6">
    <source>
        <dbReference type="SAM" id="MobiDB-lite"/>
    </source>
</evidence>
<dbReference type="SMART" id="SM00387">
    <property type="entry name" value="HATPase_c"/>
    <property type="match status" value="1"/>
</dbReference>
<keyword evidence="5" id="KW-0418">Kinase</keyword>
<dbReference type="SMART" id="SM00065">
    <property type="entry name" value="GAF"/>
    <property type="match status" value="1"/>
</dbReference>
<dbReference type="InterPro" id="IPR003594">
    <property type="entry name" value="HATPase_dom"/>
</dbReference>
<dbReference type="PROSITE" id="PS50109">
    <property type="entry name" value="HIS_KIN"/>
    <property type="match status" value="1"/>
</dbReference>
<protein>
    <recommendedName>
        <fullName evidence="2">histidine kinase</fullName>
        <ecNumber evidence="2">2.7.13.3</ecNumber>
    </recommendedName>
</protein>
<sequence>MGDHVGQESSAKTGRSALTSRGTTGLDHDDYDDHDDLEFACEHDHARSTDHYAFIYDNDDGIDQLTLAASFVRQGLERGERCLYVADDNSRADVLAAMRSNGIDVDDALESGSLSLLTPAEMYSQDGEFDPEAMLEFWEETLAESKADGFTGLRATAEMTWAVGERASDEALVEYEALLNPLYRNEEYTVLCQYNRDEFSDAVVEDVLETHPYIALEDGVSENVHYEPPDADEDETAVDQMLETAAERTKTKSALRSHKRYLRELYEATANDTKSFGETVEQFLELGCKRFGVEIGFFARIHDDEFEILHARGSHEHIQQGSRDALERSYCQAVVDSSDPICTVDAPAEEWNDDLAYETYGLDCYIGTQIDVRGTPYGTLCFASTSPREHSFGEDEVTFLELMGEWITTELEREDRERAQRKLYEIAADTEQTFDEKIQSMFELGCDRFDMEFAGIATVDPNTDRLEVEVTNGGHERIVPGAQLPLSETYCQKTATVEETCAVVDPVERGFADTLTYDRFDIQAYLGTYLELEGEPDRTFWFGSSEPRTSDFTESERTFHHLMGQWVTYELERQRYERNLERTVEQLRRSNDRLKQFAYAASHDLREPLRMISSYLQLLENRYGDELDEDAHEFIGFAVDGADRMRAMVDDLLAFLRVEQAEGSFETVDCNTVVERALNDLQVQINDREARITVDPLPLVEGDPEQLEQLFQNLVSNAIKYSGDGESRVDITATQRSEWWEIAISDNGIGIESEQTDRIFEVFRRLHQNDEYPGTGIGLSLCQKIVDNHGGDIWVESEPGVGSTFFVTLPSNTTD</sequence>
<organism evidence="8 9">
    <name type="scientific">Natronorubrum sediminis</name>
    <dbReference type="NCBI Taxonomy" id="640943"/>
    <lineage>
        <taxon>Archaea</taxon>
        <taxon>Methanobacteriati</taxon>
        <taxon>Methanobacteriota</taxon>
        <taxon>Stenosarchaea group</taxon>
        <taxon>Halobacteria</taxon>
        <taxon>Halobacteriales</taxon>
        <taxon>Natrialbaceae</taxon>
        <taxon>Natronorubrum</taxon>
    </lineage>
</organism>
<dbReference type="Gene3D" id="1.10.287.130">
    <property type="match status" value="1"/>
</dbReference>
<dbReference type="InterPro" id="IPR036097">
    <property type="entry name" value="HisK_dim/P_sf"/>
</dbReference>
<dbReference type="InterPro" id="IPR004358">
    <property type="entry name" value="Sig_transdc_His_kin-like_C"/>
</dbReference>
<feature type="domain" description="Histidine kinase" evidence="7">
    <location>
        <begin position="600"/>
        <end position="813"/>
    </location>
</feature>
<dbReference type="Pfam" id="PF13185">
    <property type="entry name" value="GAF_2"/>
    <property type="match status" value="1"/>
</dbReference>
<evidence type="ECO:0000256" key="3">
    <source>
        <dbReference type="ARBA" id="ARBA00022553"/>
    </source>
</evidence>
<dbReference type="Gene3D" id="3.30.450.40">
    <property type="match status" value="2"/>
</dbReference>
<dbReference type="InterPro" id="IPR027417">
    <property type="entry name" value="P-loop_NTPase"/>
</dbReference>
<dbReference type="Gene3D" id="3.40.50.300">
    <property type="entry name" value="P-loop containing nucleotide triphosphate hydrolases"/>
    <property type="match status" value="1"/>
</dbReference>
<evidence type="ECO:0000256" key="1">
    <source>
        <dbReference type="ARBA" id="ARBA00000085"/>
    </source>
</evidence>
<dbReference type="InterPro" id="IPR036890">
    <property type="entry name" value="HATPase_C_sf"/>
</dbReference>
<evidence type="ECO:0000256" key="2">
    <source>
        <dbReference type="ARBA" id="ARBA00012438"/>
    </source>
</evidence>
<dbReference type="Pfam" id="PF14417">
    <property type="entry name" value="MEDS"/>
    <property type="match status" value="1"/>
</dbReference>
<evidence type="ECO:0000256" key="4">
    <source>
        <dbReference type="ARBA" id="ARBA00022679"/>
    </source>
</evidence>
<dbReference type="InterPro" id="IPR003018">
    <property type="entry name" value="GAF"/>
</dbReference>
<accession>A0A1H6G222</accession>
<dbReference type="InterPro" id="IPR003661">
    <property type="entry name" value="HisK_dim/P_dom"/>
</dbReference>
<reference evidence="9" key="1">
    <citation type="submission" date="2016-10" db="EMBL/GenBank/DDBJ databases">
        <authorList>
            <person name="Varghese N."/>
            <person name="Submissions S."/>
        </authorList>
    </citation>
    <scope>NUCLEOTIDE SEQUENCE [LARGE SCALE GENOMIC DNA]</scope>
    <source>
        <strain evidence="9">CGMCC 1.8981</strain>
    </source>
</reference>
<dbReference type="InterPro" id="IPR005467">
    <property type="entry name" value="His_kinase_dom"/>
</dbReference>
<dbReference type="PANTHER" id="PTHR43304">
    <property type="entry name" value="PHYTOCHROME-LIKE PROTEIN CPH1"/>
    <property type="match status" value="1"/>
</dbReference>
<name>A0A1H6G222_9EURY</name>
<dbReference type="InterPro" id="IPR052162">
    <property type="entry name" value="Sensor_kinase/Photoreceptor"/>
</dbReference>
<dbReference type="CDD" id="cd00082">
    <property type="entry name" value="HisKA"/>
    <property type="match status" value="1"/>
</dbReference>
<dbReference type="AlphaFoldDB" id="A0A1H6G222"/>
<evidence type="ECO:0000259" key="7">
    <source>
        <dbReference type="PROSITE" id="PS50109"/>
    </source>
</evidence>
<keyword evidence="9" id="KW-1185">Reference proteome</keyword>
<dbReference type="Pfam" id="PF00512">
    <property type="entry name" value="HisKA"/>
    <property type="match status" value="1"/>
</dbReference>
<dbReference type="GO" id="GO:0000155">
    <property type="term" value="F:phosphorelay sensor kinase activity"/>
    <property type="evidence" value="ECO:0007669"/>
    <property type="project" value="InterPro"/>
</dbReference>
<dbReference type="InterPro" id="IPR025847">
    <property type="entry name" value="MEDS_domain"/>
</dbReference>
<dbReference type="PRINTS" id="PR00344">
    <property type="entry name" value="BCTRLSENSOR"/>
</dbReference>
<dbReference type="Gene3D" id="3.30.565.10">
    <property type="entry name" value="Histidine kinase-like ATPase, C-terminal domain"/>
    <property type="match status" value="1"/>
</dbReference>
<gene>
    <name evidence="8" type="ORF">SAMN04487967_2386</name>
</gene>
<dbReference type="EC" id="2.7.13.3" evidence="2"/>